<evidence type="ECO:0000259" key="3">
    <source>
        <dbReference type="Pfam" id="PF05368"/>
    </source>
</evidence>
<dbReference type="Pfam" id="PF05368">
    <property type="entry name" value="NmrA"/>
    <property type="match status" value="1"/>
</dbReference>
<dbReference type="AlphaFoldDB" id="W2RPV1"/>
<keyword evidence="2" id="KW-0560">Oxidoreductase</keyword>
<organism evidence="4 5">
    <name type="scientific">Cyphellophora europaea (strain CBS 101466)</name>
    <name type="common">Phialophora europaea</name>
    <dbReference type="NCBI Taxonomy" id="1220924"/>
    <lineage>
        <taxon>Eukaryota</taxon>
        <taxon>Fungi</taxon>
        <taxon>Dikarya</taxon>
        <taxon>Ascomycota</taxon>
        <taxon>Pezizomycotina</taxon>
        <taxon>Eurotiomycetes</taxon>
        <taxon>Chaetothyriomycetidae</taxon>
        <taxon>Chaetothyriales</taxon>
        <taxon>Cyphellophoraceae</taxon>
        <taxon>Cyphellophora</taxon>
    </lineage>
</organism>
<evidence type="ECO:0000256" key="1">
    <source>
        <dbReference type="ARBA" id="ARBA00022857"/>
    </source>
</evidence>
<accession>W2RPV1</accession>
<evidence type="ECO:0000313" key="4">
    <source>
        <dbReference type="EMBL" id="ETN37759.1"/>
    </source>
</evidence>
<dbReference type="InterPro" id="IPR051609">
    <property type="entry name" value="NmrA/Isoflavone_reductase-like"/>
</dbReference>
<evidence type="ECO:0000313" key="5">
    <source>
        <dbReference type="Proteomes" id="UP000030752"/>
    </source>
</evidence>
<dbReference type="RefSeq" id="XP_008719928.1">
    <property type="nucleotide sequence ID" value="XM_008721706.1"/>
</dbReference>
<dbReference type="InterPro" id="IPR036291">
    <property type="entry name" value="NAD(P)-bd_dom_sf"/>
</dbReference>
<dbReference type="GO" id="GO:0016491">
    <property type="term" value="F:oxidoreductase activity"/>
    <property type="evidence" value="ECO:0007669"/>
    <property type="project" value="UniProtKB-KW"/>
</dbReference>
<feature type="domain" description="NmrA-like" evidence="3">
    <location>
        <begin position="6"/>
        <end position="236"/>
    </location>
</feature>
<dbReference type="CDD" id="cd05259">
    <property type="entry name" value="PCBER_SDR_a"/>
    <property type="match status" value="1"/>
</dbReference>
<dbReference type="VEuPathDB" id="FungiDB:HMPREF1541_07382"/>
<dbReference type="Gene3D" id="3.40.50.720">
    <property type="entry name" value="NAD(P)-binding Rossmann-like Domain"/>
    <property type="match status" value="1"/>
</dbReference>
<dbReference type="HOGENOM" id="CLU_044876_3_2_1"/>
<dbReference type="OrthoDB" id="9974981at2759"/>
<dbReference type="EMBL" id="KB822723">
    <property type="protein sequence ID" value="ETN37759.1"/>
    <property type="molecule type" value="Genomic_DNA"/>
</dbReference>
<dbReference type="InParanoid" id="W2RPV1"/>
<dbReference type="eggNOG" id="ENOG502S12R">
    <property type="taxonomic scope" value="Eukaryota"/>
</dbReference>
<sequence>MSSPFKVALGGAAGQLGSYVLKHLLQASHPVVVLTRVGSKTTSQLPSSPLITVAEVDYASPDTITPHLNGVHTVIATLGSTSIAAQTGLISAAASAGVSRFIPSEFGCDTFAPRVSELPVYGAKVAVQKQLKALADSQPGFTWTAVLNQAFLDSGLTNGFIADVPNHKINLYDGGDTPFSATRLDTIARAVVGVLSHLEETRNRAVYVHDIVTTQNEIVGFAKEADGQSWSVAPVDLTVLREEAYKELGKEKPDFATAMTGLVRQAAFGKGWGCDFTGKVDNELLGLKGMTKEELKAYVASYLN</sequence>
<dbReference type="PANTHER" id="PTHR47706">
    <property type="entry name" value="NMRA-LIKE FAMILY PROTEIN"/>
    <property type="match status" value="1"/>
</dbReference>
<dbReference type="GeneID" id="19974721"/>
<protein>
    <recommendedName>
        <fullName evidence="3">NmrA-like domain-containing protein</fullName>
    </recommendedName>
</protein>
<dbReference type="STRING" id="1220924.W2RPV1"/>
<keyword evidence="1" id="KW-0521">NADP</keyword>
<dbReference type="SUPFAM" id="SSF51735">
    <property type="entry name" value="NAD(P)-binding Rossmann-fold domains"/>
    <property type="match status" value="1"/>
</dbReference>
<name>W2RPV1_CYPE1</name>
<proteinExistence type="predicted"/>
<dbReference type="InterPro" id="IPR045312">
    <property type="entry name" value="PCBER-like"/>
</dbReference>
<dbReference type="InterPro" id="IPR008030">
    <property type="entry name" value="NmrA-like"/>
</dbReference>
<gene>
    <name evidence="4" type="ORF">HMPREF1541_07382</name>
</gene>
<dbReference type="Gene3D" id="3.90.25.10">
    <property type="entry name" value="UDP-galactose 4-epimerase, domain 1"/>
    <property type="match status" value="1"/>
</dbReference>
<dbReference type="PANTHER" id="PTHR47706:SF1">
    <property type="entry name" value="CIPA-LIKE, PUTATIVE (AFU_ORTHOLOGUE AFUA_1G12460)-RELATED"/>
    <property type="match status" value="1"/>
</dbReference>
<keyword evidence="5" id="KW-1185">Reference proteome</keyword>
<reference evidence="4 5" key="1">
    <citation type="submission" date="2013-03" db="EMBL/GenBank/DDBJ databases">
        <title>The Genome Sequence of Phialophora europaea CBS 101466.</title>
        <authorList>
            <consortium name="The Broad Institute Genomics Platform"/>
            <person name="Cuomo C."/>
            <person name="de Hoog S."/>
            <person name="Gorbushina A."/>
            <person name="Walker B."/>
            <person name="Young S.K."/>
            <person name="Zeng Q."/>
            <person name="Gargeya S."/>
            <person name="Fitzgerald M."/>
            <person name="Haas B."/>
            <person name="Abouelleil A."/>
            <person name="Allen A.W."/>
            <person name="Alvarado L."/>
            <person name="Arachchi H.M."/>
            <person name="Berlin A.M."/>
            <person name="Chapman S.B."/>
            <person name="Gainer-Dewar J."/>
            <person name="Goldberg J."/>
            <person name="Griggs A."/>
            <person name="Gujja S."/>
            <person name="Hansen M."/>
            <person name="Howarth C."/>
            <person name="Imamovic A."/>
            <person name="Ireland A."/>
            <person name="Larimer J."/>
            <person name="McCowan C."/>
            <person name="Murphy C."/>
            <person name="Pearson M."/>
            <person name="Poon T.W."/>
            <person name="Priest M."/>
            <person name="Roberts A."/>
            <person name="Saif S."/>
            <person name="Shea T."/>
            <person name="Sisk P."/>
            <person name="Sykes S."/>
            <person name="Wortman J."/>
            <person name="Nusbaum C."/>
            <person name="Birren B."/>
        </authorList>
    </citation>
    <scope>NUCLEOTIDE SEQUENCE [LARGE SCALE GENOMIC DNA]</scope>
    <source>
        <strain evidence="4 5">CBS 101466</strain>
    </source>
</reference>
<evidence type="ECO:0000256" key="2">
    <source>
        <dbReference type="ARBA" id="ARBA00023002"/>
    </source>
</evidence>
<dbReference type="Proteomes" id="UP000030752">
    <property type="component" value="Unassembled WGS sequence"/>
</dbReference>